<dbReference type="PANTHER" id="PTHR33778:SF3">
    <property type="entry name" value="PROTEIN MGTC"/>
    <property type="match status" value="1"/>
</dbReference>
<feature type="domain" description="MgtC/SapB/SrpB/YhiD N-terminal" evidence="10">
    <location>
        <begin position="10"/>
        <end position="129"/>
    </location>
</feature>
<keyword evidence="7 9" id="KW-0472">Membrane</keyword>
<comment type="subcellular location">
    <subcellularLocation>
        <location evidence="1">Cell membrane</location>
        <topology evidence="1">Multi-pass membrane protein</topology>
    </subcellularLocation>
</comment>
<dbReference type="InterPro" id="IPR003416">
    <property type="entry name" value="MgtC/SapB/SrpB/YhiD_fam"/>
</dbReference>
<evidence type="ECO:0000256" key="5">
    <source>
        <dbReference type="ARBA" id="ARBA00022692"/>
    </source>
</evidence>
<dbReference type="Pfam" id="PF02308">
    <property type="entry name" value="MgtC"/>
    <property type="match status" value="1"/>
</dbReference>
<dbReference type="PANTHER" id="PTHR33778">
    <property type="entry name" value="PROTEIN MGTC"/>
    <property type="match status" value="1"/>
</dbReference>
<dbReference type="Gene3D" id="3.30.70.260">
    <property type="match status" value="1"/>
</dbReference>
<comment type="caution">
    <text evidence="12">The sequence shown here is derived from an EMBL/GenBank/DDBJ whole genome shotgun (WGS) entry which is preliminary data.</text>
</comment>
<dbReference type="EMBL" id="JBDJNQ010000010">
    <property type="protein sequence ID" value="MEN5379425.1"/>
    <property type="molecule type" value="Genomic_DNA"/>
</dbReference>
<evidence type="ECO:0000313" key="13">
    <source>
        <dbReference type="Proteomes" id="UP001409291"/>
    </source>
</evidence>
<keyword evidence="13" id="KW-1185">Reference proteome</keyword>
<dbReference type="InterPro" id="IPR049177">
    <property type="entry name" value="MgtC_SapB_SrpB_YhiD_N"/>
</dbReference>
<feature type="transmembrane region" description="Helical" evidence="9">
    <location>
        <begin position="98"/>
        <end position="124"/>
    </location>
</feature>
<evidence type="ECO:0000259" key="11">
    <source>
        <dbReference type="Pfam" id="PF21770"/>
    </source>
</evidence>
<keyword evidence="4" id="KW-1003">Cell membrane</keyword>
<feature type="transmembrane region" description="Helical" evidence="9">
    <location>
        <begin position="61"/>
        <end position="78"/>
    </location>
</feature>
<evidence type="ECO:0000259" key="10">
    <source>
        <dbReference type="Pfam" id="PF02308"/>
    </source>
</evidence>
<protein>
    <recommendedName>
        <fullName evidence="3">Protein MgtC</fullName>
    </recommendedName>
</protein>
<feature type="transmembrane region" description="Helical" evidence="9">
    <location>
        <begin position="31"/>
        <end position="49"/>
    </location>
</feature>
<organism evidence="12 13">
    <name type="scientific">Sphingobacterium kitahiroshimense</name>
    <dbReference type="NCBI Taxonomy" id="470446"/>
    <lineage>
        <taxon>Bacteria</taxon>
        <taxon>Pseudomonadati</taxon>
        <taxon>Bacteroidota</taxon>
        <taxon>Sphingobacteriia</taxon>
        <taxon>Sphingobacteriales</taxon>
        <taxon>Sphingobacteriaceae</taxon>
        <taxon>Sphingobacterium</taxon>
    </lineage>
</organism>
<evidence type="ECO:0000256" key="8">
    <source>
        <dbReference type="ARBA" id="ARBA00025369"/>
    </source>
</evidence>
<name>A0ABV0BXA8_9SPHI</name>
<dbReference type="InterPro" id="IPR048640">
    <property type="entry name" value="MgtC-like_C"/>
</dbReference>
<feature type="domain" description="MgtC-like C-terminal" evidence="11">
    <location>
        <begin position="146"/>
        <end position="224"/>
    </location>
</feature>
<evidence type="ECO:0000256" key="1">
    <source>
        <dbReference type="ARBA" id="ARBA00004651"/>
    </source>
</evidence>
<gene>
    <name evidence="12" type="ORF">ABE541_19320</name>
</gene>
<dbReference type="RefSeq" id="WP_132839825.1">
    <property type="nucleotide sequence ID" value="NZ_JBDJLH010000002.1"/>
</dbReference>
<evidence type="ECO:0000256" key="2">
    <source>
        <dbReference type="ARBA" id="ARBA00009298"/>
    </source>
</evidence>
<evidence type="ECO:0000256" key="6">
    <source>
        <dbReference type="ARBA" id="ARBA00022989"/>
    </source>
</evidence>
<comment type="function">
    <text evidence="8">Virulence factor required for growth in low Mg(2+) medium and for intramacrophage survival. May be involved in regulating membrane potential by activating Na(+)/K(+)-ATPase.</text>
</comment>
<evidence type="ECO:0000313" key="12">
    <source>
        <dbReference type="EMBL" id="MEN5379425.1"/>
    </source>
</evidence>
<evidence type="ECO:0000256" key="3">
    <source>
        <dbReference type="ARBA" id="ARBA00013833"/>
    </source>
</evidence>
<sequence length="233" mass="25149">MTLFEFILRLSIAFALGAAIGTERQWRQRMAGLRTNMLVCLGACMFVSLGVKVGGDASGRVISYVVSGIGFLGAGVIMKDGVNVRGLNTAATLWCSASIGASCGLGFLSEATIFTVFLIITHVLMRPLGTKLSRIPVNSADNPVAYLLIIKCRQDVENHLRVLLLQFTGSDEKLLLRSLKSTDDGDASRAIIMAEILANSNEDAIMERIAGRLTIEHEVSEVSWNKAGMENDL</sequence>
<dbReference type="Proteomes" id="UP001409291">
    <property type="component" value="Unassembled WGS sequence"/>
</dbReference>
<keyword evidence="6 9" id="KW-1133">Transmembrane helix</keyword>
<evidence type="ECO:0000256" key="9">
    <source>
        <dbReference type="SAM" id="Phobius"/>
    </source>
</evidence>
<evidence type="ECO:0000256" key="4">
    <source>
        <dbReference type="ARBA" id="ARBA00022475"/>
    </source>
</evidence>
<dbReference type="Pfam" id="PF21770">
    <property type="entry name" value="MgtC_SapB_C"/>
    <property type="match status" value="1"/>
</dbReference>
<keyword evidence="5 9" id="KW-0812">Transmembrane</keyword>
<comment type="similarity">
    <text evidence="2">Belongs to the MgtC/SapB family.</text>
</comment>
<evidence type="ECO:0000256" key="7">
    <source>
        <dbReference type="ARBA" id="ARBA00023136"/>
    </source>
</evidence>
<proteinExistence type="inferred from homology"/>
<dbReference type="PRINTS" id="PR01837">
    <property type="entry name" value="MGTCSAPBPROT"/>
</dbReference>
<reference evidence="12 13" key="1">
    <citation type="submission" date="2024-04" db="EMBL/GenBank/DDBJ databases">
        <title>WGS of bacteria from Torrens River.</title>
        <authorList>
            <person name="Wyrsch E.R."/>
            <person name="Drigo B."/>
        </authorList>
    </citation>
    <scope>NUCLEOTIDE SEQUENCE [LARGE SCALE GENOMIC DNA]</scope>
    <source>
        <strain evidence="12 13">TWI391</strain>
    </source>
</reference>
<accession>A0ABV0BXA8</accession>